<dbReference type="EMBL" id="CM042049">
    <property type="protein sequence ID" value="KAI3745585.1"/>
    <property type="molecule type" value="Genomic_DNA"/>
</dbReference>
<dbReference type="Proteomes" id="UP001055879">
    <property type="component" value="Linkage Group LG03"/>
</dbReference>
<reference evidence="1 2" key="2">
    <citation type="journal article" date="2022" name="Mol. Ecol. Resour.">
        <title>The genomes of chicory, endive, great burdock and yacon provide insights into Asteraceae paleo-polyploidization history and plant inulin production.</title>
        <authorList>
            <person name="Fan W."/>
            <person name="Wang S."/>
            <person name="Wang H."/>
            <person name="Wang A."/>
            <person name="Jiang F."/>
            <person name="Liu H."/>
            <person name="Zhao H."/>
            <person name="Xu D."/>
            <person name="Zhang Y."/>
        </authorList>
    </citation>
    <scope>NUCLEOTIDE SEQUENCE [LARGE SCALE GENOMIC DNA]</scope>
    <source>
        <strain evidence="2">cv. Niubang</strain>
    </source>
</reference>
<name>A0ACB9DGM3_ARCLA</name>
<accession>A0ACB9DGM3</accession>
<evidence type="ECO:0000313" key="2">
    <source>
        <dbReference type="Proteomes" id="UP001055879"/>
    </source>
</evidence>
<protein>
    <submittedName>
        <fullName evidence="1">Uncharacterized protein</fullName>
    </submittedName>
</protein>
<proteinExistence type="predicted"/>
<sequence length="87" mass="9783">MAKLLSNLKKIRILYCDIIEEVVSNRDDEDEGRVASTNTSTGLLSKLDYLDLRHLPNFKRIGDGGASNEASFNIITPIHDQFEGLEF</sequence>
<reference evidence="2" key="1">
    <citation type="journal article" date="2022" name="Mol. Ecol. Resour.">
        <title>The genomes of chicory, endive, great burdock and yacon provide insights into Asteraceae palaeo-polyploidization history and plant inulin production.</title>
        <authorList>
            <person name="Fan W."/>
            <person name="Wang S."/>
            <person name="Wang H."/>
            <person name="Wang A."/>
            <person name="Jiang F."/>
            <person name="Liu H."/>
            <person name="Zhao H."/>
            <person name="Xu D."/>
            <person name="Zhang Y."/>
        </authorList>
    </citation>
    <scope>NUCLEOTIDE SEQUENCE [LARGE SCALE GENOMIC DNA]</scope>
    <source>
        <strain evidence="2">cv. Niubang</strain>
    </source>
</reference>
<keyword evidence="2" id="KW-1185">Reference proteome</keyword>
<comment type="caution">
    <text evidence="1">The sequence shown here is derived from an EMBL/GenBank/DDBJ whole genome shotgun (WGS) entry which is preliminary data.</text>
</comment>
<evidence type="ECO:0000313" key="1">
    <source>
        <dbReference type="EMBL" id="KAI3745585.1"/>
    </source>
</evidence>
<organism evidence="1 2">
    <name type="scientific">Arctium lappa</name>
    <name type="common">Greater burdock</name>
    <name type="synonym">Lappa major</name>
    <dbReference type="NCBI Taxonomy" id="4217"/>
    <lineage>
        <taxon>Eukaryota</taxon>
        <taxon>Viridiplantae</taxon>
        <taxon>Streptophyta</taxon>
        <taxon>Embryophyta</taxon>
        <taxon>Tracheophyta</taxon>
        <taxon>Spermatophyta</taxon>
        <taxon>Magnoliopsida</taxon>
        <taxon>eudicotyledons</taxon>
        <taxon>Gunneridae</taxon>
        <taxon>Pentapetalae</taxon>
        <taxon>asterids</taxon>
        <taxon>campanulids</taxon>
        <taxon>Asterales</taxon>
        <taxon>Asteraceae</taxon>
        <taxon>Carduoideae</taxon>
        <taxon>Cardueae</taxon>
        <taxon>Arctiinae</taxon>
        <taxon>Arctium</taxon>
    </lineage>
</organism>
<gene>
    <name evidence="1" type="ORF">L6452_07985</name>
</gene>